<dbReference type="Proteomes" id="UP000324022">
    <property type="component" value="Unassembled WGS sequence"/>
</dbReference>
<evidence type="ECO:0000256" key="4">
    <source>
        <dbReference type="ARBA" id="ARBA00022475"/>
    </source>
</evidence>
<feature type="transmembrane region" description="Helical" evidence="12">
    <location>
        <begin position="705"/>
        <end position="723"/>
    </location>
</feature>
<proteinExistence type="inferred from homology"/>
<feature type="transmembrane region" description="Helical" evidence="12">
    <location>
        <begin position="501"/>
        <end position="520"/>
    </location>
</feature>
<dbReference type="OrthoDB" id="3437016at2759"/>
<dbReference type="SUPFAM" id="SSF103473">
    <property type="entry name" value="MFS general substrate transporter"/>
    <property type="match status" value="1"/>
</dbReference>
<feature type="transmembrane region" description="Helical" evidence="12">
    <location>
        <begin position="599"/>
        <end position="622"/>
    </location>
</feature>
<reference evidence="14 15" key="1">
    <citation type="submission" date="2018-03" db="EMBL/GenBank/DDBJ databases">
        <authorList>
            <person name="Guldener U."/>
        </authorList>
    </citation>
    <scope>NUCLEOTIDE SEQUENCE [LARGE SCALE GENOMIC DNA]</scope>
    <source>
        <strain evidence="14 15">NBRC100155</strain>
    </source>
</reference>
<dbReference type="PANTHER" id="PTHR23501:SF102">
    <property type="entry name" value="DRUG TRANSPORTER, PUTATIVE (AFU_ORTHOLOGUE AFUA_3G08530)-RELATED"/>
    <property type="match status" value="1"/>
</dbReference>
<comment type="subcellular location">
    <subcellularLocation>
        <location evidence="1">Cell membrane</location>
        <topology evidence="1">Multi-pass membrane protein</topology>
    </subcellularLocation>
</comment>
<feature type="transmembrane region" description="Helical" evidence="12">
    <location>
        <begin position="845"/>
        <end position="864"/>
    </location>
</feature>
<dbReference type="PROSITE" id="PS50850">
    <property type="entry name" value="MFS"/>
    <property type="match status" value="1"/>
</dbReference>
<feature type="transmembrane region" description="Helical" evidence="12">
    <location>
        <begin position="417"/>
        <end position="436"/>
    </location>
</feature>
<dbReference type="AlphaFoldDB" id="A0A5C3EFA0"/>
<organism evidence="14 15">
    <name type="scientific">Ustilago trichophora</name>
    <dbReference type="NCBI Taxonomy" id="86804"/>
    <lineage>
        <taxon>Eukaryota</taxon>
        <taxon>Fungi</taxon>
        <taxon>Dikarya</taxon>
        <taxon>Basidiomycota</taxon>
        <taxon>Ustilaginomycotina</taxon>
        <taxon>Ustilaginomycetes</taxon>
        <taxon>Ustilaginales</taxon>
        <taxon>Ustilaginaceae</taxon>
        <taxon>Ustilago</taxon>
    </lineage>
</organism>
<dbReference type="CDD" id="cd17502">
    <property type="entry name" value="MFS_Azr1_MDR_like"/>
    <property type="match status" value="1"/>
</dbReference>
<evidence type="ECO:0000313" key="15">
    <source>
        <dbReference type="Proteomes" id="UP000324022"/>
    </source>
</evidence>
<keyword evidence="3" id="KW-0813">Transport</keyword>
<dbReference type="InterPro" id="IPR036259">
    <property type="entry name" value="MFS_trans_sf"/>
</dbReference>
<evidence type="ECO:0000256" key="12">
    <source>
        <dbReference type="SAM" id="Phobius"/>
    </source>
</evidence>
<keyword evidence="4" id="KW-1003">Cell membrane</keyword>
<feature type="transmembrane region" description="Helical" evidence="12">
    <location>
        <begin position="678"/>
        <end position="699"/>
    </location>
</feature>
<evidence type="ECO:0000256" key="2">
    <source>
        <dbReference type="ARBA" id="ARBA00008335"/>
    </source>
</evidence>
<evidence type="ECO:0000256" key="3">
    <source>
        <dbReference type="ARBA" id="ARBA00022448"/>
    </source>
</evidence>
<feature type="transmembrane region" description="Helical" evidence="12">
    <location>
        <begin position="574"/>
        <end position="592"/>
    </location>
</feature>
<name>A0A5C3EFA0_9BASI</name>
<dbReference type="Gene3D" id="1.20.1720.10">
    <property type="entry name" value="Multidrug resistance protein D"/>
    <property type="match status" value="1"/>
</dbReference>
<evidence type="ECO:0000256" key="6">
    <source>
        <dbReference type="ARBA" id="ARBA00022989"/>
    </source>
</evidence>
<sequence length="894" mass="98424">MSSSSSPQAALRYAPRRWVSKTENSDSLTQRCEPNSGWGKYSLYIPYSAKMERLNEKATMHRMASIAPTSQDDRLGEFYSVKSCRDTEQPSPLPIDSASSSAFHHYHRFDRRQQQDRASSSSRARAFVSQYSPPGFYRDRLAETSWSQSQDRCFQSTSASPNSSYASAFSTDDDGGIGLSPVSSLISTTRTRSRPKLRSLLILSHRNKLSSRDLALSSANGVGGQNRTCSVDTSNSVPLSPFEGSKSTHSISASIAAKYRESNDLDEDSNFSTSHYRAQRNFRSYQQRRISSEPRYDFRRDYPPYSHRELRRSPSEQDSYWAVMHIMNEKTGDTLPATPTSLGAGTSYSDHEFAAHMDSERQGSLRGAKVKKTWRFWVIFTALMLVAFCAALDMTMISTALPAIVADLPESSIAANWVTSAFLLPMVASQPIFGGLSCSIGRKSSINAALVIFLVGSVVCACAKSLLVLVIGRGIQGLGGGGIHSMCEIIMSDLTTLRERGLFFGLIALVFAVAGFAAPVMGGAFSERSWPWIFWINLPIGAIALVLLALFLNIKVPLLEGKEKWQRLDLFGNTILFGSVTSVLIAVTEGGIKYHWSNWRVWVPLVAGLLGLALFLVIEWVPNRLAPKPVFPLDLFKERTAAIAYVQTFIHGVIFYGIIYMVPIYFQSIKDRTPLESAIWSFPLSAPSFPLAMAAGISISLTGKYKLFIFVGWVLMAAGIGWMTHWHVDTSKMEWIFSQIIAGAGVGILFPITLPPIQAALPASRLESATSAYAFTRTFGAVWGITGATTIFSTQAAKNLKPYYPLLNPLGLNEFTIVAFSEHLDQLPSALETTVKKVYADAISYSFWLFVPLAIIGFFSTFGMKALPLPDFIKSEARLEQKEDALPALGAGTA</sequence>
<feature type="domain" description="Major facilitator superfamily (MFS) profile" evidence="13">
    <location>
        <begin position="379"/>
        <end position="869"/>
    </location>
</feature>
<evidence type="ECO:0000256" key="10">
    <source>
        <dbReference type="ARBA" id="ARBA00079488"/>
    </source>
</evidence>
<keyword evidence="8" id="KW-0325">Glycoprotein</keyword>
<evidence type="ECO:0000256" key="1">
    <source>
        <dbReference type="ARBA" id="ARBA00004651"/>
    </source>
</evidence>
<evidence type="ECO:0000313" key="14">
    <source>
        <dbReference type="EMBL" id="SPO29102.1"/>
    </source>
</evidence>
<dbReference type="PANTHER" id="PTHR23501">
    <property type="entry name" value="MAJOR FACILITATOR SUPERFAMILY"/>
    <property type="match status" value="1"/>
</dbReference>
<feature type="transmembrane region" description="Helical" evidence="12">
    <location>
        <begin position="448"/>
        <end position="471"/>
    </location>
</feature>
<keyword evidence="7 12" id="KW-0472">Membrane</keyword>
<keyword evidence="6 12" id="KW-1133">Transmembrane helix</keyword>
<accession>A0A5C3EFA0</accession>
<dbReference type="Gene3D" id="1.20.1250.20">
    <property type="entry name" value="MFS general substrate transporter like domains"/>
    <property type="match status" value="1"/>
</dbReference>
<feature type="region of interest" description="Disordered" evidence="11">
    <location>
        <begin position="152"/>
        <end position="171"/>
    </location>
</feature>
<dbReference type="EMBL" id="OOIN01000027">
    <property type="protein sequence ID" value="SPO29102.1"/>
    <property type="molecule type" value="Genomic_DNA"/>
</dbReference>
<feature type="transmembrane region" description="Helical" evidence="12">
    <location>
        <begin position="376"/>
        <end position="397"/>
    </location>
</feature>
<feature type="transmembrane region" description="Helical" evidence="12">
    <location>
        <begin position="532"/>
        <end position="554"/>
    </location>
</feature>
<dbReference type="InterPro" id="IPR011701">
    <property type="entry name" value="MFS"/>
</dbReference>
<evidence type="ECO:0000256" key="9">
    <source>
        <dbReference type="ARBA" id="ARBA00070111"/>
    </source>
</evidence>
<evidence type="ECO:0000256" key="7">
    <source>
        <dbReference type="ARBA" id="ARBA00023136"/>
    </source>
</evidence>
<keyword evidence="5 12" id="KW-0812">Transmembrane</keyword>
<protein>
    <recommendedName>
        <fullName evidence="9">MFS-type efflux pump MMF1</fullName>
    </recommendedName>
    <alternativeName>
        <fullName evidence="10">Mannosylerythritol lipids (MELs) biosynthesis cluster protein MMF1</fullName>
    </alternativeName>
</protein>
<dbReference type="InterPro" id="IPR020846">
    <property type="entry name" value="MFS_dom"/>
</dbReference>
<dbReference type="GO" id="GO:0005886">
    <property type="term" value="C:plasma membrane"/>
    <property type="evidence" value="ECO:0007669"/>
    <property type="project" value="UniProtKB-SubCell"/>
</dbReference>
<dbReference type="GO" id="GO:0022857">
    <property type="term" value="F:transmembrane transporter activity"/>
    <property type="evidence" value="ECO:0007669"/>
    <property type="project" value="InterPro"/>
</dbReference>
<dbReference type="FunFam" id="1.20.1250.20:FF:000484">
    <property type="entry name" value="MFS general substrate transporter"/>
    <property type="match status" value="1"/>
</dbReference>
<evidence type="ECO:0000256" key="8">
    <source>
        <dbReference type="ARBA" id="ARBA00023180"/>
    </source>
</evidence>
<feature type="transmembrane region" description="Helical" evidence="12">
    <location>
        <begin position="735"/>
        <end position="754"/>
    </location>
</feature>
<evidence type="ECO:0000256" key="11">
    <source>
        <dbReference type="SAM" id="MobiDB-lite"/>
    </source>
</evidence>
<evidence type="ECO:0000256" key="5">
    <source>
        <dbReference type="ARBA" id="ARBA00022692"/>
    </source>
</evidence>
<gene>
    <name evidence="14" type="ORF">UTRI_06051</name>
</gene>
<feature type="compositionally biased region" description="Low complexity" evidence="11">
    <location>
        <begin position="156"/>
        <end position="170"/>
    </location>
</feature>
<keyword evidence="15" id="KW-1185">Reference proteome</keyword>
<evidence type="ECO:0000259" key="13">
    <source>
        <dbReference type="PROSITE" id="PS50850"/>
    </source>
</evidence>
<comment type="similarity">
    <text evidence="2">Belongs to the major facilitator superfamily.</text>
</comment>
<feature type="transmembrane region" description="Helical" evidence="12">
    <location>
        <begin position="642"/>
        <end position="666"/>
    </location>
</feature>
<dbReference type="Pfam" id="PF07690">
    <property type="entry name" value="MFS_1"/>
    <property type="match status" value="1"/>
</dbReference>